<keyword evidence="3" id="KW-0547">Nucleotide-binding</keyword>
<dbReference type="GO" id="GO:0016651">
    <property type="term" value="F:oxidoreductase activity, acting on NAD(P)H"/>
    <property type="evidence" value="ECO:0007669"/>
    <property type="project" value="InterPro"/>
</dbReference>
<dbReference type="EMBL" id="JELW01000062">
    <property type="protein sequence ID" value="EXU95860.1"/>
    <property type="molecule type" value="Genomic_DNA"/>
</dbReference>
<evidence type="ECO:0000256" key="3">
    <source>
        <dbReference type="ARBA" id="ARBA00022741"/>
    </source>
</evidence>
<evidence type="ECO:0000256" key="4">
    <source>
        <dbReference type="ARBA" id="ARBA00022857"/>
    </source>
</evidence>
<dbReference type="AlphaFoldDB" id="A0A014MWY4"/>
<sequence length="361" mass="38931">MTQRPTPRLNRAIIQSEHGGTLTQTFAREVPSPGPNQVLVRTAAVALNPSDWKMLSACPCPGAGCGSDYAGRVVRLGSCVTHLAQGDRVSGAVHANNPVDPSSGAYAEYSAVDASQLWKIPDAMPWTDAAAIGLCGIGTVGMAAWRNLELPGTPEEPSSKSEFVFVHGGSTANGTMAIQLLKLSGFRVLASCSPHNFKLVEGFGAEKAFDYTSPTAAEDIRAYTANSLEYVMDIIADAKSLKLCYAAMGRAGGRYVGFEFVPDELAALRKTIKASWVLGIRLTGGEIVLDKGYGYPANAELRDWGRRLFRRVESWVREGKIRPHPSVVHEDGLDGIIDGVERLRRREVSGCKLVYVIDRHA</sequence>
<reference evidence="7 8" key="1">
    <citation type="submission" date="2014-02" db="EMBL/GenBank/DDBJ databases">
        <title>The genome sequence of the entomopathogenic fungus Metarhizium robertsii ARSEF 2575.</title>
        <authorList>
            <person name="Giuliano Garisto Donzelli B."/>
            <person name="Roe B.A."/>
            <person name="Macmil S.L."/>
            <person name="Krasnoff S.B."/>
            <person name="Gibson D.M."/>
        </authorList>
    </citation>
    <scope>NUCLEOTIDE SEQUENCE [LARGE SCALE GENOMIC DNA]</scope>
    <source>
        <strain evidence="7 8">ARSEF 2575</strain>
    </source>
</reference>
<keyword evidence="4" id="KW-0521">NADP</keyword>
<dbReference type="PANTHER" id="PTHR45348:SF1">
    <property type="entry name" value="TRANS-ENOYL REDUCTASE STHE"/>
    <property type="match status" value="1"/>
</dbReference>
<proteinExistence type="inferred from homology"/>
<keyword evidence="5" id="KW-0560">Oxidoreductase</keyword>
<evidence type="ECO:0000256" key="1">
    <source>
        <dbReference type="ARBA" id="ARBA00008072"/>
    </source>
</evidence>
<dbReference type="PANTHER" id="PTHR45348">
    <property type="entry name" value="HYPOTHETICAL OXIDOREDUCTASE (EUROFUNG)"/>
    <property type="match status" value="1"/>
</dbReference>
<evidence type="ECO:0000256" key="2">
    <source>
        <dbReference type="ARBA" id="ARBA00011245"/>
    </source>
</evidence>
<dbReference type="OrthoDB" id="48317at2759"/>
<dbReference type="SUPFAM" id="SSF51735">
    <property type="entry name" value="NAD(P)-binding Rossmann-fold domains"/>
    <property type="match status" value="1"/>
</dbReference>
<dbReference type="Pfam" id="PF00107">
    <property type="entry name" value="ADH_zinc_N"/>
    <property type="match status" value="1"/>
</dbReference>
<dbReference type="CDD" id="cd08249">
    <property type="entry name" value="enoyl_reductase_like"/>
    <property type="match status" value="1"/>
</dbReference>
<dbReference type="InterPro" id="IPR020843">
    <property type="entry name" value="ER"/>
</dbReference>
<protein>
    <submittedName>
        <fullName evidence="7">Zinc-binding dehydrogenase</fullName>
    </submittedName>
</protein>
<dbReference type="SMART" id="SM00829">
    <property type="entry name" value="PKS_ER"/>
    <property type="match status" value="1"/>
</dbReference>
<dbReference type="Proteomes" id="UP000030151">
    <property type="component" value="Unassembled WGS sequence"/>
</dbReference>
<feature type="domain" description="Enoyl reductase (ER)" evidence="6">
    <location>
        <begin position="20"/>
        <end position="354"/>
    </location>
</feature>
<evidence type="ECO:0000313" key="7">
    <source>
        <dbReference type="EMBL" id="EXU95860.1"/>
    </source>
</evidence>
<comment type="caution">
    <text evidence="7">The sequence shown here is derived from an EMBL/GenBank/DDBJ whole genome shotgun (WGS) entry which is preliminary data.</text>
</comment>
<dbReference type="Pfam" id="PF08240">
    <property type="entry name" value="ADH_N"/>
    <property type="match status" value="1"/>
</dbReference>
<gene>
    <name evidence="7" type="ORF">X797_011041</name>
</gene>
<name>A0A014MWY4_9HYPO</name>
<dbReference type="InterPro" id="IPR013154">
    <property type="entry name" value="ADH-like_N"/>
</dbReference>
<comment type="similarity">
    <text evidence="1">Belongs to the zinc-containing alcohol dehydrogenase family.</text>
</comment>
<evidence type="ECO:0000259" key="6">
    <source>
        <dbReference type="SMART" id="SM00829"/>
    </source>
</evidence>
<dbReference type="eggNOG" id="KOG1198">
    <property type="taxonomic scope" value="Eukaryota"/>
</dbReference>
<dbReference type="GO" id="GO:0000166">
    <property type="term" value="F:nucleotide binding"/>
    <property type="evidence" value="ECO:0007669"/>
    <property type="project" value="UniProtKB-KW"/>
</dbReference>
<dbReference type="HOGENOM" id="CLU_026673_16_1_1"/>
<comment type="subunit">
    <text evidence="2">Monomer.</text>
</comment>
<accession>A0A014MWY4</accession>
<evidence type="ECO:0000256" key="5">
    <source>
        <dbReference type="ARBA" id="ARBA00023002"/>
    </source>
</evidence>
<evidence type="ECO:0000313" key="8">
    <source>
        <dbReference type="Proteomes" id="UP000030151"/>
    </source>
</evidence>
<dbReference type="Gene3D" id="3.90.180.10">
    <property type="entry name" value="Medium-chain alcohol dehydrogenases, catalytic domain"/>
    <property type="match status" value="1"/>
</dbReference>
<dbReference type="InterPro" id="IPR047122">
    <property type="entry name" value="Trans-enoyl_RdTase-like"/>
</dbReference>
<dbReference type="SUPFAM" id="SSF50129">
    <property type="entry name" value="GroES-like"/>
    <property type="match status" value="1"/>
</dbReference>
<dbReference type="Gene3D" id="3.40.50.720">
    <property type="entry name" value="NAD(P)-binding Rossmann-like Domain"/>
    <property type="match status" value="1"/>
</dbReference>
<dbReference type="InterPro" id="IPR013149">
    <property type="entry name" value="ADH-like_C"/>
</dbReference>
<organism evidence="7 8">
    <name type="scientific">Metarhizium robertsii</name>
    <dbReference type="NCBI Taxonomy" id="568076"/>
    <lineage>
        <taxon>Eukaryota</taxon>
        <taxon>Fungi</taxon>
        <taxon>Dikarya</taxon>
        <taxon>Ascomycota</taxon>
        <taxon>Pezizomycotina</taxon>
        <taxon>Sordariomycetes</taxon>
        <taxon>Hypocreomycetidae</taxon>
        <taxon>Hypocreales</taxon>
        <taxon>Clavicipitaceae</taxon>
        <taxon>Metarhizium</taxon>
    </lineage>
</organism>
<dbReference type="InterPro" id="IPR011032">
    <property type="entry name" value="GroES-like_sf"/>
</dbReference>
<dbReference type="InterPro" id="IPR036291">
    <property type="entry name" value="NAD(P)-bd_dom_sf"/>
</dbReference>